<evidence type="ECO:0000313" key="2">
    <source>
        <dbReference type="Proteomes" id="UP000771736"/>
    </source>
</evidence>
<dbReference type="RefSeq" id="WP_273159109.1">
    <property type="nucleotide sequence ID" value="NZ_CAJPLR010000033.1"/>
</dbReference>
<dbReference type="AlphaFoldDB" id="A0A930MZB8"/>
<protein>
    <submittedName>
        <fullName evidence="1">SGNH/GDSL hydrolase family protein</fullName>
    </submittedName>
</protein>
<comment type="caution">
    <text evidence="1">The sequence shown here is derived from an EMBL/GenBank/DDBJ whole genome shotgun (WGS) entry which is preliminary data.</text>
</comment>
<dbReference type="EMBL" id="JABZSJ010000018">
    <property type="protein sequence ID" value="MBF1384143.1"/>
    <property type="molecule type" value="Genomic_DNA"/>
</dbReference>
<accession>A0A930MZB8</accession>
<proteinExistence type="predicted"/>
<dbReference type="InterPro" id="IPR036514">
    <property type="entry name" value="SGNH_hydro_sf"/>
</dbReference>
<dbReference type="Gene3D" id="3.40.50.1110">
    <property type="entry name" value="SGNH hydrolase"/>
    <property type="match status" value="1"/>
</dbReference>
<reference evidence="1" key="1">
    <citation type="submission" date="2020-04" db="EMBL/GenBank/DDBJ databases">
        <title>Deep metagenomics examines the oral microbiome during advanced dental caries in children, revealing novel taxa and co-occurrences with host molecules.</title>
        <authorList>
            <person name="Baker J.L."/>
            <person name="Morton J.T."/>
            <person name="Dinis M."/>
            <person name="Alvarez R."/>
            <person name="Tran N.C."/>
            <person name="Knight R."/>
            <person name="Edlund A."/>
        </authorList>
    </citation>
    <scope>NUCLEOTIDE SEQUENCE</scope>
    <source>
        <strain evidence="1">JCVI_44_bin.5</strain>
    </source>
</reference>
<evidence type="ECO:0000313" key="1">
    <source>
        <dbReference type="EMBL" id="MBF1384143.1"/>
    </source>
</evidence>
<keyword evidence="1" id="KW-0378">Hydrolase</keyword>
<dbReference type="SUPFAM" id="SSF52266">
    <property type="entry name" value="SGNH hydrolase"/>
    <property type="match status" value="1"/>
</dbReference>
<dbReference type="GO" id="GO:0016788">
    <property type="term" value="F:hydrolase activity, acting on ester bonds"/>
    <property type="evidence" value="ECO:0007669"/>
    <property type="project" value="UniProtKB-ARBA"/>
</dbReference>
<name>A0A930MZB8_9BACT</name>
<dbReference type="Proteomes" id="UP000771736">
    <property type="component" value="Unassembled WGS sequence"/>
</dbReference>
<organism evidence="1 2">
    <name type="scientific">Prevotella aurantiaca</name>
    <dbReference type="NCBI Taxonomy" id="596085"/>
    <lineage>
        <taxon>Bacteria</taxon>
        <taxon>Pseudomonadati</taxon>
        <taxon>Bacteroidota</taxon>
        <taxon>Bacteroidia</taxon>
        <taxon>Bacteroidales</taxon>
        <taxon>Prevotellaceae</taxon>
        <taxon>Prevotella</taxon>
    </lineage>
</organism>
<sequence length="252" mass="28815">MREQSKIFLLLVAVLAIVVGYAIVPGEISFGKFTIKKISLAQLRKADKNDSEIAPKHKKKKQHRSKQTFLFIGDSMVEGLSRRLGDYAEENHHKLYTVIWYGSTTEKWANSKTIEHFIKEYKPTYILLCLGSNELFVNDLDLRETHIKTIVAKLANFPYVWIGPASWNGDTGIIDLMKKHTKQGCFFDSRGLKLKRGSDHYHPTWEAAALWLNNVAAFMRSSKATYPVVLKDPLHHHKATNTKLLQPSFKGF</sequence>
<gene>
    <name evidence="1" type="ORF">HXN26_04705</name>
</gene>